<dbReference type="SMART" id="SM00324">
    <property type="entry name" value="RhoGAP"/>
    <property type="match status" value="1"/>
</dbReference>
<gene>
    <name evidence="4" type="ORF">BS47DRAFT_1389673</name>
</gene>
<feature type="domain" description="Rho-GAP" evidence="3">
    <location>
        <begin position="245"/>
        <end position="468"/>
    </location>
</feature>
<evidence type="ECO:0000259" key="3">
    <source>
        <dbReference type="PROSITE" id="PS50238"/>
    </source>
</evidence>
<feature type="region of interest" description="Disordered" evidence="1">
    <location>
        <begin position="16"/>
        <end position="36"/>
    </location>
</feature>
<dbReference type="InterPro" id="IPR001251">
    <property type="entry name" value="CRAL-TRIO_dom"/>
</dbReference>
<dbReference type="GO" id="GO:0005737">
    <property type="term" value="C:cytoplasm"/>
    <property type="evidence" value="ECO:0007669"/>
    <property type="project" value="TreeGrafter"/>
</dbReference>
<evidence type="ECO:0000256" key="1">
    <source>
        <dbReference type="SAM" id="MobiDB-lite"/>
    </source>
</evidence>
<dbReference type="GO" id="GO:0007264">
    <property type="term" value="P:small GTPase-mediated signal transduction"/>
    <property type="evidence" value="ECO:0007669"/>
    <property type="project" value="TreeGrafter"/>
</dbReference>
<proteinExistence type="predicted"/>
<reference evidence="4" key="1">
    <citation type="journal article" date="2020" name="Nat. Commun.">
        <title>Large-scale genome sequencing of mycorrhizal fungi provides insights into the early evolution of symbiotic traits.</title>
        <authorList>
            <person name="Miyauchi S."/>
            <person name="Kiss E."/>
            <person name="Kuo A."/>
            <person name="Drula E."/>
            <person name="Kohler A."/>
            <person name="Sanchez-Garcia M."/>
            <person name="Morin E."/>
            <person name="Andreopoulos B."/>
            <person name="Barry K.W."/>
            <person name="Bonito G."/>
            <person name="Buee M."/>
            <person name="Carver A."/>
            <person name="Chen C."/>
            <person name="Cichocki N."/>
            <person name="Clum A."/>
            <person name="Culley D."/>
            <person name="Crous P.W."/>
            <person name="Fauchery L."/>
            <person name="Girlanda M."/>
            <person name="Hayes R.D."/>
            <person name="Keri Z."/>
            <person name="LaButti K."/>
            <person name="Lipzen A."/>
            <person name="Lombard V."/>
            <person name="Magnuson J."/>
            <person name="Maillard F."/>
            <person name="Murat C."/>
            <person name="Nolan M."/>
            <person name="Ohm R.A."/>
            <person name="Pangilinan J."/>
            <person name="Pereira M.F."/>
            <person name="Perotto S."/>
            <person name="Peter M."/>
            <person name="Pfister S."/>
            <person name="Riley R."/>
            <person name="Sitrit Y."/>
            <person name="Stielow J.B."/>
            <person name="Szollosi G."/>
            <person name="Zifcakova L."/>
            <person name="Stursova M."/>
            <person name="Spatafora J.W."/>
            <person name="Tedersoo L."/>
            <person name="Vaario L.M."/>
            <person name="Yamada A."/>
            <person name="Yan M."/>
            <person name="Wang P."/>
            <person name="Xu J."/>
            <person name="Bruns T."/>
            <person name="Baldrian P."/>
            <person name="Vilgalys R."/>
            <person name="Dunand C."/>
            <person name="Henrissat B."/>
            <person name="Grigoriev I.V."/>
            <person name="Hibbett D."/>
            <person name="Nagy L.G."/>
            <person name="Martin F.M."/>
        </authorList>
    </citation>
    <scope>NUCLEOTIDE SEQUENCE</scope>
    <source>
        <strain evidence="4">UP504</strain>
    </source>
</reference>
<dbReference type="InterPro" id="IPR000198">
    <property type="entry name" value="RhoGAP_dom"/>
</dbReference>
<feature type="region of interest" description="Disordered" evidence="1">
    <location>
        <begin position="676"/>
        <end position="700"/>
    </location>
</feature>
<feature type="compositionally biased region" description="Low complexity" evidence="1">
    <location>
        <begin position="585"/>
        <end position="599"/>
    </location>
</feature>
<dbReference type="Proteomes" id="UP000886523">
    <property type="component" value="Unassembled WGS sequence"/>
</dbReference>
<dbReference type="CDD" id="cd00170">
    <property type="entry name" value="SEC14"/>
    <property type="match status" value="1"/>
</dbReference>
<dbReference type="InterPro" id="IPR036865">
    <property type="entry name" value="CRAL-TRIO_dom_sf"/>
</dbReference>
<dbReference type="InterPro" id="IPR008936">
    <property type="entry name" value="Rho_GTPase_activation_prot"/>
</dbReference>
<evidence type="ECO:0000313" key="4">
    <source>
        <dbReference type="EMBL" id="KAF9517702.1"/>
    </source>
</evidence>
<organism evidence="4 5">
    <name type="scientific">Hydnum rufescens UP504</name>
    <dbReference type="NCBI Taxonomy" id="1448309"/>
    <lineage>
        <taxon>Eukaryota</taxon>
        <taxon>Fungi</taxon>
        <taxon>Dikarya</taxon>
        <taxon>Basidiomycota</taxon>
        <taxon>Agaricomycotina</taxon>
        <taxon>Agaricomycetes</taxon>
        <taxon>Cantharellales</taxon>
        <taxon>Hydnaceae</taxon>
        <taxon>Hydnum</taxon>
    </lineage>
</organism>
<dbReference type="OrthoDB" id="19923at2759"/>
<feature type="compositionally biased region" description="Polar residues" evidence="1">
    <location>
        <begin position="572"/>
        <end position="584"/>
    </location>
</feature>
<dbReference type="Gene3D" id="3.40.525.10">
    <property type="entry name" value="CRAL-TRIO lipid binding domain"/>
    <property type="match status" value="1"/>
</dbReference>
<feature type="compositionally biased region" description="Low complexity" evidence="1">
    <location>
        <begin position="480"/>
        <end position="497"/>
    </location>
</feature>
<dbReference type="PROSITE" id="PS50238">
    <property type="entry name" value="RHOGAP"/>
    <property type="match status" value="1"/>
</dbReference>
<dbReference type="AlphaFoldDB" id="A0A9P6DXQ6"/>
<dbReference type="Pfam" id="PF13716">
    <property type="entry name" value="CRAL_TRIO_2"/>
    <property type="match status" value="1"/>
</dbReference>
<comment type="caution">
    <text evidence="4">The sequence shown here is derived from an EMBL/GenBank/DDBJ whole genome shotgun (WGS) entry which is preliminary data.</text>
</comment>
<dbReference type="Gene3D" id="1.10.555.10">
    <property type="entry name" value="Rho GTPase activation protein"/>
    <property type="match status" value="1"/>
</dbReference>
<dbReference type="GO" id="GO:0005096">
    <property type="term" value="F:GTPase activator activity"/>
    <property type="evidence" value="ECO:0007669"/>
    <property type="project" value="TreeGrafter"/>
</dbReference>
<dbReference type="PROSITE" id="PS50191">
    <property type="entry name" value="CRAL_TRIO"/>
    <property type="match status" value="1"/>
</dbReference>
<dbReference type="EMBL" id="MU128930">
    <property type="protein sequence ID" value="KAF9517702.1"/>
    <property type="molecule type" value="Genomic_DNA"/>
</dbReference>
<dbReference type="PANTHER" id="PTHR45808">
    <property type="entry name" value="RHO GTPASE-ACTIVATING PROTEIN 68F"/>
    <property type="match status" value="1"/>
</dbReference>
<keyword evidence="5" id="KW-1185">Reference proteome</keyword>
<feature type="compositionally biased region" description="Low complexity" evidence="1">
    <location>
        <begin position="679"/>
        <end position="690"/>
    </location>
</feature>
<dbReference type="SUPFAM" id="SSF48350">
    <property type="entry name" value="GTPase activation domain, GAP"/>
    <property type="match status" value="1"/>
</dbReference>
<dbReference type="CDD" id="cd00159">
    <property type="entry name" value="RhoGAP"/>
    <property type="match status" value="1"/>
</dbReference>
<feature type="compositionally biased region" description="Low complexity" evidence="1">
    <location>
        <begin position="520"/>
        <end position="544"/>
    </location>
</feature>
<dbReference type="Pfam" id="PF00620">
    <property type="entry name" value="RhoGAP"/>
    <property type="match status" value="1"/>
</dbReference>
<feature type="region of interest" description="Disordered" evidence="1">
    <location>
        <begin position="480"/>
        <end position="625"/>
    </location>
</feature>
<feature type="compositionally biased region" description="Low complexity" evidence="1">
    <location>
        <begin position="17"/>
        <end position="31"/>
    </location>
</feature>
<dbReference type="SUPFAM" id="SSF52087">
    <property type="entry name" value="CRAL/TRIO domain"/>
    <property type="match status" value="1"/>
</dbReference>
<evidence type="ECO:0000259" key="2">
    <source>
        <dbReference type="PROSITE" id="PS50191"/>
    </source>
</evidence>
<evidence type="ECO:0008006" key="6">
    <source>
        <dbReference type="Google" id="ProtNLM"/>
    </source>
</evidence>
<accession>A0A9P6DXQ6</accession>
<protein>
    <recommendedName>
        <fullName evidence="6">Rho-GAP domain-containing protein</fullName>
    </recommendedName>
</protein>
<feature type="domain" description="CRAL-TRIO" evidence="2">
    <location>
        <begin position="54"/>
        <end position="228"/>
    </location>
</feature>
<sequence>MPPSFSLKQKLSNIALSSSVSSPSRSSPGNPRRSRFAFGRRDNVATLIFDNPHMNDRLEEIMHKVISQAGLDHETRPIVVITASQFPDPKELSYDLLLHRMLQYLDLFVESDYTVVFLAAGGRYAPPWNWVWKAYRSLSRKWVNSESEFVYFLYACEFRYRKNLKKLFIVHTTTFSKVLLSLAGAIISPKFFRKIQYVPTLSALAMHVPLTNLDLDPAVYEENLKHERQITVPSMHLEKSHAFGVSLEELMGDYGESSGIPRVIKDAVAYIRSSGMGAEGLFRRSPSSALLRQVKEAYNRGQTISLASFHDPNIAAVLLKSFFRDLPDPVFPESLYYLIQRCPPPTHDPADRSCVDYIRDTILPAVERISPATIIVLSYVLHLLHDVSLRASINKMDAHNLALCFSPNLVSSSSVVRDIQMCTIPNGPALPSELRASANSSHVPGSADNSATLGLVIKICIAQYFEIFEELADRTVALTSGPSLSSSLPSPTVHTLPDTPHFRPPQSNAVDSDDDDDLDGSMLVMSIGPSASVSSPPPSAWSSPTRKGSGLPNSLIGLGHPSISRSRLVGAQTHQRNDSAPTGLSASASSSSAISNASSHPNDVSPGTGRYSSIRAPSTIGGGGTARLKTVRSIISIEKAGEGTGVRSGYGSITIGKGTRQTSGAGVEAHGITVEGFFSPSSSPKSAELSPELEDTRTPE</sequence>
<evidence type="ECO:0000313" key="5">
    <source>
        <dbReference type="Proteomes" id="UP000886523"/>
    </source>
</evidence>
<dbReference type="PANTHER" id="PTHR45808:SF2">
    <property type="entry name" value="RHO GTPASE-ACTIVATING PROTEIN 68F"/>
    <property type="match status" value="1"/>
</dbReference>
<name>A0A9P6DXQ6_9AGAM</name>